<dbReference type="EMBL" id="AB597179">
    <property type="protein sequence ID" value="BAJ51805.1"/>
    <property type="molecule type" value="Genomic_DNA"/>
</dbReference>
<accession>E5RUZ7</accession>
<keyword evidence="6" id="KW-0227">DNA damage</keyword>
<dbReference type="InterPro" id="IPR050326">
    <property type="entry name" value="NAD_dep_DNA_ligaseB"/>
</dbReference>
<dbReference type="Gene3D" id="3.30.470.30">
    <property type="entry name" value="DNA ligase/mRNA capping enzyme"/>
    <property type="match status" value="1"/>
</dbReference>
<dbReference type="OrthoDB" id="4135at10239"/>
<dbReference type="SUPFAM" id="SSF56091">
    <property type="entry name" value="DNA ligase/mRNA capping enzyme, catalytic domain"/>
    <property type="match status" value="1"/>
</dbReference>
<dbReference type="SUPFAM" id="SSF50249">
    <property type="entry name" value="Nucleic acid-binding proteins"/>
    <property type="match status" value="1"/>
</dbReference>
<dbReference type="InterPro" id="IPR012310">
    <property type="entry name" value="DNA_ligase_ATP-dep_cent"/>
</dbReference>
<proteinExistence type="inferred from homology"/>
<dbReference type="GO" id="GO:0003910">
    <property type="term" value="F:DNA ligase (ATP) activity"/>
    <property type="evidence" value="ECO:0007669"/>
    <property type="project" value="InterPro"/>
</dbReference>
<evidence type="ECO:0000256" key="5">
    <source>
        <dbReference type="ARBA" id="ARBA00022705"/>
    </source>
</evidence>
<dbReference type="Pfam" id="PF01068">
    <property type="entry name" value="DNA_ligase_A_M"/>
    <property type="match status" value="1"/>
</dbReference>
<dbReference type="GeneID" id="18559151"/>
<keyword evidence="4 10" id="KW-0436">Ligase</keyword>
<dbReference type="GO" id="GO:0006310">
    <property type="term" value="P:DNA recombination"/>
    <property type="evidence" value="ECO:0007669"/>
    <property type="project" value="InterPro"/>
</dbReference>
<reference evidence="10 11" key="1">
    <citation type="submission" date="2010-10" db="EMBL/GenBank/DDBJ databases">
        <title>Genomic analysis of Ralstonia solanacearum phages RSB2 and RSB3.</title>
        <authorList>
            <person name="Kawasaki T."/>
            <person name="Ishikawa H."/>
            <person name="Shimizu M."/>
            <person name="Omoto W."/>
            <person name="Fujie M."/>
            <person name="Yamada T."/>
        </authorList>
    </citation>
    <scope>NUCLEOTIDE SEQUENCE [LARGE SCALE GENOMIC DNA]</scope>
    <source>
        <strain evidence="10">RSB2</strain>
    </source>
</reference>
<evidence type="ECO:0000256" key="2">
    <source>
        <dbReference type="ARBA" id="ARBA00007572"/>
    </source>
</evidence>
<dbReference type="Gene3D" id="3.30.1490.70">
    <property type="match status" value="1"/>
</dbReference>
<evidence type="ECO:0000313" key="11">
    <source>
        <dbReference type="Proteomes" id="UP000008913"/>
    </source>
</evidence>
<evidence type="ECO:0000256" key="1">
    <source>
        <dbReference type="ARBA" id="ARBA00001968"/>
    </source>
</evidence>
<dbReference type="GO" id="GO:0005524">
    <property type="term" value="F:ATP binding"/>
    <property type="evidence" value="ECO:0007669"/>
    <property type="project" value="InterPro"/>
</dbReference>
<evidence type="ECO:0000256" key="3">
    <source>
        <dbReference type="ARBA" id="ARBA00013308"/>
    </source>
</evidence>
<sequence length="309" mass="34737">MPDLFALHGFHAYEPQGALKFNLRQITEALARNGLLYVGRKVDGIRGIIQVHKDGRVTITSRSSKVLPALKELVPPYLKETVRETFPDGIVLDCELSVKGRTFQEGGGDLRRKKAIDNKALIVWPIQSFNYDDIRAGRRSVLSFVQRRNNAQAVAEKLGALIGFGVADLRLQSLLDVDDIEPRFIEQREQGFEGLILYAPDALDRAGKVLGWWKVKPEDTIDGKVINWGEGTGKFAGITGFVTVEYEDGTVGDVGTFEGDEDATRRLTREQWIGRYVEVRYMERTDDGNLRHPVFVKFRDIEGEEGVKS</sequence>
<protein>
    <recommendedName>
        <fullName evidence="3">DNA ligase</fullName>
    </recommendedName>
</protein>
<dbReference type="InterPro" id="IPR012340">
    <property type="entry name" value="NA-bd_OB-fold"/>
</dbReference>
<evidence type="ECO:0000259" key="8">
    <source>
        <dbReference type="Pfam" id="PF01068"/>
    </source>
</evidence>
<dbReference type="KEGG" id="vg:18559151"/>
<dbReference type="GO" id="GO:0006281">
    <property type="term" value="P:DNA repair"/>
    <property type="evidence" value="ECO:0007669"/>
    <property type="project" value="UniProtKB-KW"/>
</dbReference>
<gene>
    <name evidence="10" type="primary">ORF17</name>
</gene>
<name>E5RUZ7_9CAUD</name>
<dbReference type="Pfam" id="PF14743">
    <property type="entry name" value="DNA_ligase_OB_2"/>
    <property type="match status" value="1"/>
</dbReference>
<dbReference type="PANTHER" id="PTHR47810:SF1">
    <property type="entry name" value="DNA LIGASE B"/>
    <property type="match status" value="1"/>
</dbReference>
<keyword evidence="11" id="KW-1185">Reference proteome</keyword>
<evidence type="ECO:0000259" key="9">
    <source>
        <dbReference type="Pfam" id="PF14743"/>
    </source>
</evidence>
<evidence type="ECO:0000313" key="10">
    <source>
        <dbReference type="EMBL" id="BAJ51805.1"/>
    </source>
</evidence>
<dbReference type="InterPro" id="IPR029319">
    <property type="entry name" value="DNA_ligase_OB"/>
</dbReference>
<organism evidence="10 11">
    <name type="scientific">Ralstonia phage RSB2</name>
    <dbReference type="NCBI Taxonomy" id="913183"/>
    <lineage>
        <taxon>Viruses</taxon>
        <taxon>Duplodnaviria</taxon>
        <taxon>Heunggongvirae</taxon>
        <taxon>Uroviricota</taxon>
        <taxon>Caudoviricetes</taxon>
        <taxon>Autographivirales</taxon>
        <taxon>Autotranscriptaviridae</taxon>
        <taxon>Kelmasvirus</taxon>
        <taxon>Kelmasvirus RSB2</taxon>
    </lineage>
</organism>
<feature type="domain" description="ATP-dependent DNA ligase family profile" evidence="8">
    <location>
        <begin position="24"/>
        <end position="216"/>
    </location>
</feature>
<evidence type="ECO:0000256" key="7">
    <source>
        <dbReference type="ARBA" id="ARBA00023204"/>
    </source>
</evidence>
<dbReference type="GO" id="GO:0006260">
    <property type="term" value="P:DNA replication"/>
    <property type="evidence" value="ECO:0007669"/>
    <property type="project" value="UniProtKB-KW"/>
</dbReference>
<comment type="cofactor">
    <cofactor evidence="1">
        <name>a divalent metal cation</name>
        <dbReference type="ChEBI" id="CHEBI:60240"/>
    </cofactor>
</comment>
<keyword evidence="5" id="KW-0235">DNA replication</keyword>
<keyword evidence="7" id="KW-0234">DNA repair</keyword>
<dbReference type="Gene3D" id="2.40.50.140">
    <property type="entry name" value="Nucleic acid-binding proteins"/>
    <property type="match status" value="1"/>
</dbReference>
<evidence type="ECO:0000256" key="6">
    <source>
        <dbReference type="ARBA" id="ARBA00022763"/>
    </source>
</evidence>
<dbReference type="Proteomes" id="UP000008913">
    <property type="component" value="Segment"/>
</dbReference>
<feature type="domain" description="DNA ligase OB-like" evidence="9">
    <location>
        <begin position="230"/>
        <end position="299"/>
    </location>
</feature>
<dbReference type="PANTHER" id="PTHR47810">
    <property type="entry name" value="DNA LIGASE"/>
    <property type="match status" value="1"/>
</dbReference>
<comment type="similarity">
    <text evidence="2">Belongs to the ATP-dependent DNA ligase family.</text>
</comment>
<dbReference type="RefSeq" id="YP_009017738.1">
    <property type="nucleotide sequence ID" value="NC_023736.1"/>
</dbReference>
<evidence type="ECO:0000256" key="4">
    <source>
        <dbReference type="ARBA" id="ARBA00022598"/>
    </source>
</evidence>